<organism evidence="2 3">
    <name type="scientific">Malus domestica</name>
    <name type="common">Apple</name>
    <name type="synonym">Pyrus malus</name>
    <dbReference type="NCBI Taxonomy" id="3750"/>
    <lineage>
        <taxon>Eukaryota</taxon>
        <taxon>Viridiplantae</taxon>
        <taxon>Streptophyta</taxon>
        <taxon>Embryophyta</taxon>
        <taxon>Tracheophyta</taxon>
        <taxon>Spermatophyta</taxon>
        <taxon>Magnoliopsida</taxon>
        <taxon>eudicotyledons</taxon>
        <taxon>Gunneridae</taxon>
        <taxon>Pentapetalae</taxon>
        <taxon>rosids</taxon>
        <taxon>fabids</taxon>
        <taxon>Rosales</taxon>
        <taxon>Rosaceae</taxon>
        <taxon>Amygdaloideae</taxon>
        <taxon>Maleae</taxon>
        <taxon>Malus</taxon>
    </lineage>
</organism>
<proteinExistence type="predicted"/>
<feature type="domain" description="Endonuclease/exonuclease/phosphatase" evidence="1">
    <location>
        <begin position="251"/>
        <end position="573"/>
    </location>
</feature>
<keyword evidence="3" id="KW-1185">Reference proteome</keyword>
<sequence>MAQESGSSESPNWRLILDFPSNAPVFGCRFQPYIHVVTPKGSFQFPPHENSCTWLASLSRSLNLSGYRENVCSSSNQEKVRCFVHHDKLSTIQCRVCVGQNRHTKISYYCSNTCYMAAWNKHKLHHHFADPDPQAVKIIKSFGPYGSYPDLPGYPDDDSQPDEAVEQDGKTWIEMGPWEYYVPTEHDIGFCLRLKVEVVDSSTRTQLCPARIKVTDPVIYPPPHPPRCTMWNSCIADLKEHSSNDVTFRVLSYNILADYLATSGSNRHDYCPDWALSWAYRQQNLLYEIIDYDADILCLQEVQKDHFENFLKPELAKYGYSVVYKKKKTEIFTFKSQLTVDGCATFYRDQRFKEIATYELEFNNSAKPFVDSLDGEQKKEALRLLKDNVALVVILEMVENEGSSDGNRPRICVVANTHIHANVQNPDIKLFQVVTLIHALEKIAELKIPLLICADLNSLPQSDPYMFISKARVEILPIKETDKSGILQTLKLSHPLNLVSAYATFFQSDGVEDHQREKMDPETREPLFTSHTPSFFGTLDYIFYTAASLRLDSVLELLDKEGYLPSAKWSSDHIALMASFSLETSTYNRSSEPLPESLGQHPTFLHNNKVLQES</sequence>
<comment type="caution">
    <text evidence="2">The sequence shown here is derived from an EMBL/GenBank/DDBJ whole genome shotgun (WGS) entry which is preliminary data.</text>
</comment>
<dbReference type="PANTHER" id="PTHR12121">
    <property type="entry name" value="CARBON CATABOLITE REPRESSOR PROTEIN 4"/>
    <property type="match status" value="1"/>
</dbReference>
<dbReference type="STRING" id="3750.A0A498JD44"/>
<dbReference type="PANTHER" id="PTHR12121:SF79">
    <property type="entry name" value="CARBON CATABOLITE REPRESSOR PROTEIN 4 HOMOLOG 1-LIKE ISOFORM X1"/>
    <property type="match status" value="1"/>
</dbReference>
<dbReference type="Pfam" id="PF03372">
    <property type="entry name" value="Exo_endo_phos"/>
    <property type="match status" value="1"/>
</dbReference>
<dbReference type="GO" id="GO:0000175">
    <property type="term" value="F:3'-5'-RNA exonuclease activity"/>
    <property type="evidence" value="ECO:0007669"/>
    <property type="project" value="TreeGrafter"/>
</dbReference>
<gene>
    <name evidence="2" type="ORF">DVH24_042521</name>
</gene>
<dbReference type="InterPro" id="IPR005135">
    <property type="entry name" value="Endo/exonuclease/phosphatase"/>
</dbReference>
<evidence type="ECO:0000259" key="1">
    <source>
        <dbReference type="Pfam" id="PF03372"/>
    </source>
</evidence>
<dbReference type="InterPro" id="IPR036691">
    <property type="entry name" value="Endo/exonu/phosph_ase_sf"/>
</dbReference>
<name>A0A498JD44_MALDO</name>
<protein>
    <recommendedName>
        <fullName evidence="1">Endonuclease/exonuclease/phosphatase domain-containing protein</fullName>
    </recommendedName>
</protein>
<evidence type="ECO:0000313" key="2">
    <source>
        <dbReference type="EMBL" id="RXH92747.1"/>
    </source>
</evidence>
<dbReference type="Gene3D" id="3.60.10.10">
    <property type="entry name" value="Endonuclease/exonuclease/phosphatase"/>
    <property type="match status" value="1"/>
</dbReference>
<evidence type="ECO:0000313" key="3">
    <source>
        <dbReference type="Proteomes" id="UP000290289"/>
    </source>
</evidence>
<dbReference type="InterPro" id="IPR050410">
    <property type="entry name" value="CCR4/nocturin_mRNA_transcr"/>
</dbReference>
<dbReference type="SUPFAM" id="SSF56219">
    <property type="entry name" value="DNase I-like"/>
    <property type="match status" value="1"/>
</dbReference>
<dbReference type="AlphaFoldDB" id="A0A498JD44"/>
<reference evidence="2 3" key="1">
    <citation type="submission" date="2018-10" db="EMBL/GenBank/DDBJ databases">
        <title>A high-quality apple genome assembly.</title>
        <authorList>
            <person name="Hu J."/>
        </authorList>
    </citation>
    <scope>NUCLEOTIDE SEQUENCE [LARGE SCALE GENOMIC DNA]</scope>
    <source>
        <strain evidence="3">cv. HFTH1</strain>
        <tissue evidence="2">Young leaf</tissue>
    </source>
</reference>
<accession>A0A498JD44</accession>
<dbReference type="Proteomes" id="UP000290289">
    <property type="component" value="Chromosome 8"/>
</dbReference>
<dbReference type="EMBL" id="RDQH01000334">
    <property type="protein sequence ID" value="RXH92747.1"/>
    <property type="molecule type" value="Genomic_DNA"/>
</dbReference>